<evidence type="ECO:0000256" key="3">
    <source>
        <dbReference type="ARBA" id="ARBA00022574"/>
    </source>
</evidence>
<dbReference type="GO" id="GO:0016070">
    <property type="term" value="P:RNA metabolic process"/>
    <property type="evidence" value="ECO:0007669"/>
    <property type="project" value="UniProtKB-ARBA"/>
</dbReference>
<evidence type="ECO:0000256" key="2">
    <source>
        <dbReference type="ARBA" id="ARBA00005616"/>
    </source>
</evidence>
<proteinExistence type="inferred from homology"/>
<feature type="region of interest" description="Disordered" evidence="7">
    <location>
        <begin position="1"/>
        <end position="261"/>
    </location>
</feature>
<evidence type="ECO:0000313" key="9">
    <source>
        <dbReference type="Proteomes" id="UP000298663"/>
    </source>
</evidence>
<evidence type="ECO:0000256" key="6">
    <source>
        <dbReference type="PROSITE-ProRule" id="PRU00221"/>
    </source>
</evidence>
<dbReference type="Pfam" id="PF00400">
    <property type="entry name" value="WD40"/>
    <property type="match status" value="2"/>
</dbReference>
<evidence type="ECO:0000256" key="1">
    <source>
        <dbReference type="ARBA" id="ARBA00004123"/>
    </source>
</evidence>
<feature type="compositionally biased region" description="Basic and acidic residues" evidence="7">
    <location>
        <begin position="1"/>
        <end position="119"/>
    </location>
</feature>
<accession>A0A4U8V0T7</accession>
<feature type="compositionally biased region" description="Basic and acidic residues" evidence="7">
    <location>
        <begin position="219"/>
        <end position="241"/>
    </location>
</feature>
<dbReference type="STRING" id="34508.A0A4U8V0T7"/>
<dbReference type="AlphaFoldDB" id="A0A4U8V0T7"/>
<evidence type="ECO:0000256" key="5">
    <source>
        <dbReference type="ARBA" id="ARBA00023242"/>
    </source>
</evidence>
<evidence type="ECO:0000256" key="7">
    <source>
        <dbReference type="SAM" id="MobiDB-lite"/>
    </source>
</evidence>
<dbReference type="EMBL" id="AZBU02000001">
    <property type="protein sequence ID" value="TMS37868.1"/>
    <property type="molecule type" value="Genomic_DNA"/>
</dbReference>
<feature type="compositionally biased region" description="Low complexity" evidence="7">
    <location>
        <begin position="120"/>
        <end position="130"/>
    </location>
</feature>
<comment type="caution">
    <text evidence="8">The sequence shown here is derived from an EMBL/GenBank/DDBJ whole genome shotgun (WGS) entry which is preliminary data.</text>
</comment>
<dbReference type="InterPro" id="IPR036322">
    <property type="entry name" value="WD40_repeat_dom_sf"/>
</dbReference>
<dbReference type="PROSITE" id="PS50082">
    <property type="entry name" value="WD_REPEATS_2"/>
    <property type="match status" value="2"/>
</dbReference>
<dbReference type="PANTHER" id="PTHR19861">
    <property type="entry name" value="WD40 REPEAT PROTEIN SWD2"/>
    <property type="match status" value="1"/>
</dbReference>
<dbReference type="GO" id="GO:0003682">
    <property type="term" value="F:chromatin binding"/>
    <property type="evidence" value="ECO:0007669"/>
    <property type="project" value="TreeGrafter"/>
</dbReference>
<keyword evidence="4" id="KW-0677">Repeat</keyword>
<protein>
    <submittedName>
        <fullName evidence="8">Uncharacterized protein</fullName>
    </submittedName>
</protein>
<dbReference type="InterPro" id="IPR037867">
    <property type="entry name" value="Swd2/WDR82"/>
</dbReference>
<evidence type="ECO:0000313" key="8">
    <source>
        <dbReference type="EMBL" id="TMS37868.1"/>
    </source>
</evidence>
<reference evidence="8 9" key="1">
    <citation type="journal article" date="2015" name="Genome Biol.">
        <title>Comparative genomics of Steinernema reveals deeply conserved gene regulatory networks.</title>
        <authorList>
            <person name="Dillman A.R."/>
            <person name="Macchietto M."/>
            <person name="Porter C.F."/>
            <person name="Rogers A."/>
            <person name="Williams B."/>
            <person name="Antoshechkin I."/>
            <person name="Lee M.M."/>
            <person name="Goodwin Z."/>
            <person name="Lu X."/>
            <person name="Lewis E.E."/>
            <person name="Goodrich-Blair H."/>
            <person name="Stock S.P."/>
            <person name="Adams B.J."/>
            <person name="Sternberg P.W."/>
            <person name="Mortazavi A."/>
        </authorList>
    </citation>
    <scope>NUCLEOTIDE SEQUENCE [LARGE SCALE GENOMIC DNA]</scope>
    <source>
        <strain evidence="8 9">ALL</strain>
    </source>
</reference>
<comment type="similarity">
    <text evidence="2">Belongs to the WD repeat SWD2 family.</text>
</comment>
<dbReference type="PANTHER" id="PTHR19861:SF0">
    <property type="entry name" value="WD REPEAT-CONTAINING PROTEIN 82"/>
    <property type="match status" value="1"/>
</dbReference>
<sequence>MPRKESEKEQTREYSKRDKDKDRDASSSSSRREGEKEKDRTRASFSDRERLKKDMERDRTRRDTERDRSRASSDRKESRKEAASADRDRENRHRDKHRDAVEAETKSPKSKKDAKEGRTSHSSSSKSSSSTKDHHASEGSRRETSDTRQESSSSEQRRDKDSGRHSQKSLSDSLRMKRPPLPSASKHKSSHNVHASKSSATSDAPPSETSERQTISAVKVERTHSSEHEHENGLNSVHDEIPSTPKSSIGSQGKEQQKPVQLQMKLSPKVIRSMVPALSFSNNTEKINSLNYSIDGRHMVCSSHDDSITVYDCLTGKTHRSVNSKKYGVDLIRFDGSIHNAIHCSTKVDDQIRHLSLHDNRYIRYFLGHTKPVTMLQMLPYSTIFLSGSYDKTVRLWDLRTHTSQATTVVQSRPVGSFDQEGLIFGIGHLGKSIKLFDVRTFEKGPFAAFNIQRENTSEIVSLQFSPNGKTILLTTNGDECYLVDAFSGKLHHVLNDHINPLRRAF</sequence>
<evidence type="ECO:0000256" key="4">
    <source>
        <dbReference type="ARBA" id="ARBA00022737"/>
    </source>
</evidence>
<keyword evidence="3 6" id="KW-0853">WD repeat</keyword>
<gene>
    <name evidence="8" type="ORF">L596_004711</name>
</gene>
<keyword evidence="9" id="KW-1185">Reference proteome</keyword>
<dbReference type="SUPFAM" id="SSF50978">
    <property type="entry name" value="WD40 repeat-like"/>
    <property type="match status" value="1"/>
</dbReference>
<comment type="subcellular location">
    <subcellularLocation>
        <location evidence="1">Nucleus</location>
    </subcellularLocation>
</comment>
<dbReference type="GO" id="GO:0048188">
    <property type="term" value="C:Set1C/COMPASS complex"/>
    <property type="evidence" value="ECO:0007669"/>
    <property type="project" value="TreeGrafter"/>
</dbReference>
<reference evidence="8 9" key="2">
    <citation type="journal article" date="2019" name="G3 (Bethesda)">
        <title>Hybrid Assembly of the Genome of the Entomopathogenic Nematode Steinernema carpocapsae Identifies the X-Chromosome.</title>
        <authorList>
            <person name="Serra L."/>
            <person name="Macchietto M."/>
            <person name="Macias-Munoz A."/>
            <person name="McGill C.J."/>
            <person name="Rodriguez I.M."/>
            <person name="Rodriguez B."/>
            <person name="Murad R."/>
            <person name="Mortazavi A."/>
        </authorList>
    </citation>
    <scope>NUCLEOTIDE SEQUENCE [LARGE SCALE GENOMIC DNA]</scope>
    <source>
        <strain evidence="8 9">ALL</strain>
    </source>
</reference>
<dbReference type="PROSITE" id="PS50294">
    <property type="entry name" value="WD_REPEATS_REGION"/>
    <property type="match status" value="1"/>
</dbReference>
<feature type="compositionally biased region" description="Basic and acidic residues" evidence="7">
    <location>
        <begin position="131"/>
        <end position="164"/>
    </location>
</feature>
<feature type="compositionally biased region" description="Polar residues" evidence="7">
    <location>
        <begin position="192"/>
        <end position="216"/>
    </location>
</feature>
<dbReference type="SMART" id="SM00320">
    <property type="entry name" value="WD40"/>
    <property type="match status" value="3"/>
</dbReference>
<feature type="repeat" description="WD" evidence="6">
    <location>
        <begin position="280"/>
        <end position="321"/>
    </location>
</feature>
<dbReference type="OrthoDB" id="27537at2759"/>
<organism evidence="8 9">
    <name type="scientific">Steinernema carpocapsae</name>
    <name type="common">Entomopathogenic nematode</name>
    <dbReference type="NCBI Taxonomy" id="34508"/>
    <lineage>
        <taxon>Eukaryota</taxon>
        <taxon>Metazoa</taxon>
        <taxon>Ecdysozoa</taxon>
        <taxon>Nematoda</taxon>
        <taxon>Chromadorea</taxon>
        <taxon>Rhabditida</taxon>
        <taxon>Tylenchina</taxon>
        <taxon>Panagrolaimomorpha</taxon>
        <taxon>Strongyloidoidea</taxon>
        <taxon>Steinernematidae</taxon>
        <taxon>Steinernema</taxon>
    </lineage>
</organism>
<dbReference type="InterPro" id="IPR001680">
    <property type="entry name" value="WD40_rpt"/>
</dbReference>
<feature type="compositionally biased region" description="Polar residues" evidence="7">
    <location>
        <begin position="244"/>
        <end position="260"/>
    </location>
</feature>
<dbReference type="Gene3D" id="2.130.10.10">
    <property type="entry name" value="YVTN repeat-like/Quinoprotein amine dehydrogenase"/>
    <property type="match status" value="1"/>
</dbReference>
<dbReference type="Proteomes" id="UP000298663">
    <property type="component" value="Unassembled WGS sequence"/>
</dbReference>
<dbReference type="InterPro" id="IPR015943">
    <property type="entry name" value="WD40/YVTN_repeat-like_dom_sf"/>
</dbReference>
<feature type="repeat" description="WD" evidence="6">
    <location>
        <begin position="366"/>
        <end position="407"/>
    </location>
</feature>
<name>A0A4U8V0T7_STECR</name>
<keyword evidence="5" id="KW-0539">Nucleus</keyword>